<feature type="transmembrane region" description="Helical" evidence="10">
    <location>
        <begin position="87"/>
        <end position="111"/>
    </location>
</feature>
<feature type="transmembrane region" description="Helical" evidence="10">
    <location>
        <begin position="285"/>
        <end position="305"/>
    </location>
</feature>
<dbReference type="CDD" id="cd13140">
    <property type="entry name" value="MATE_like_1"/>
    <property type="match status" value="1"/>
</dbReference>
<evidence type="ECO:0000256" key="3">
    <source>
        <dbReference type="ARBA" id="ARBA00022449"/>
    </source>
</evidence>
<evidence type="ECO:0000256" key="9">
    <source>
        <dbReference type="ARBA" id="ARBA00031636"/>
    </source>
</evidence>
<feature type="transmembrane region" description="Helical" evidence="10">
    <location>
        <begin position="240"/>
        <end position="265"/>
    </location>
</feature>
<proteinExistence type="predicted"/>
<evidence type="ECO:0000256" key="2">
    <source>
        <dbReference type="ARBA" id="ARBA00022448"/>
    </source>
</evidence>
<dbReference type="RefSeq" id="WP_262567818.1">
    <property type="nucleotide sequence ID" value="NZ_JAPFCC010000001.1"/>
</dbReference>
<gene>
    <name evidence="11" type="ORF">NX722_09720</name>
</gene>
<dbReference type="PIRSF" id="PIRSF006603">
    <property type="entry name" value="DinF"/>
    <property type="match status" value="1"/>
</dbReference>
<evidence type="ECO:0000313" key="12">
    <source>
        <dbReference type="Proteomes" id="UP001209854"/>
    </source>
</evidence>
<feature type="transmembrane region" description="Helical" evidence="10">
    <location>
        <begin position="131"/>
        <end position="155"/>
    </location>
</feature>
<evidence type="ECO:0000256" key="10">
    <source>
        <dbReference type="SAM" id="Phobius"/>
    </source>
</evidence>
<comment type="caution">
    <text evidence="11">The sequence shown here is derived from an EMBL/GenBank/DDBJ whole genome shotgun (WGS) entry which is preliminary data.</text>
</comment>
<evidence type="ECO:0000256" key="4">
    <source>
        <dbReference type="ARBA" id="ARBA00022475"/>
    </source>
</evidence>
<evidence type="ECO:0000256" key="8">
    <source>
        <dbReference type="ARBA" id="ARBA00023136"/>
    </source>
</evidence>
<comment type="subcellular location">
    <subcellularLocation>
        <location evidence="1">Cell inner membrane</location>
        <topology evidence="1">Multi-pass membrane protein</topology>
    </subcellularLocation>
</comment>
<feature type="transmembrane region" description="Helical" evidence="10">
    <location>
        <begin position="167"/>
        <end position="186"/>
    </location>
</feature>
<keyword evidence="12" id="KW-1185">Reference proteome</keyword>
<dbReference type="EMBL" id="JAPFCC010000001">
    <property type="protein sequence ID" value="MCW7552915.1"/>
    <property type="molecule type" value="Genomic_DNA"/>
</dbReference>
<feature type="transmembrane region" description="Helical" evidence="10">
    <location>
        <begin position="192"/>
        <end position="213"/>
    </location>
</feature>
<keyword evidence="4" id="KW-1003">Cell membrane</keyword>
<keyword evidence="3" id="KW-0050">Antiport</keyword>
<sequence length="463" mass="49622">MNQKLTQGPIVPSLLRMAFPIIGMSFVQMTYNMVDMVWLGRIGSDAVAAVGTASFITWFGMALMLTTKSGVEITVSQEIGRENPGMASAFASNSILLALVAAVTYGLLTYLTAGYLVGFFDLEKQSVNDMAIAYIRIIAIGSPLYYVNPTLAGIFTGAGNTQLPFRITSTGLLLNIIVDPLFIFGMGPVPAMGSNGAALATVLSQGLVALLFYRKIILGYSVIQCSKETFTPAIKLLKRLMVLGFPVALHSALFAIFSIAIARVVSVWGALPIALQSVGAQIEAVSWMSATGFSTALATFTGQNYGAEKWQRIYTGFRVTVIISVLIGGVVTLAFLLFGREIFAVFIPEPDAIRLGAIYLAILAVSQIFMCMEISTSGAFYGLGKTMPPSLISIVFTGTRIPVALLLAYGAFGIPGMGLEGVWWSVSLSSVVKGVLLCGWCYWILSRHPKRVEEQEKLAVGMT</sequence>
<dbReference type="Proteomes" id="UP001209854">
    <property type="component" value="Unassembled WGS sequence"/>
</dbReference>
<evidence type="ECO:0000313" key="11">
    <source>
        <dbReference type="EMBL" id="MCW7552915.1"/>
    </source>
</evidence>
<dbReference type="Pfam" id="PF01554">
    <property type="entry name" value="MatE"/>
    <property type="match status" value="2"/>
</dbReference>
<dbReference type="InterPro" id="IPR002528">
    <property type="entry name" value="MATE_fam"/>
</dbReference>
<accession>A0ABT3MU50</accession>
<dbReference type="InterPro" id="IPR048279">
    <property type="entry name" value="MdtK-like"/>
</dbReference>
<keyword evidence="8 10" id="KW-0472">Membrane</keyword>
<dbReference type="NCBIfam" id="TIGR00797">
    <property type="entry name" value="matE"/>
    <property type="match status" value="1"/>
</dbReference>
<reference evidence="11 12" key="1">
    <citation type="submission" date="2022-10" db="EMBL/GenBank/DDBJ databases">
        <title>High-quality genome sequences of two octocoral-associated bacteria, Endozoicomonas euniceicola EF212 and Endozoicomonas gorgoniicola PS125.</title>
        <authorList>
            <person name="Chiou Y.-J."/>
            <person name="Chen Y.-H."/>
        </authorList>
    </citation>
    <scope>NUCLEOTIDE SEQUENCE [LARGE SCALE GENOMIC DNA]</scope>
    <source>
        <strain evidence="11 12">PS125</strain>
    </source>
</reference>
<dbReference type="InterPro" id="IPR050222">
    <property type="entry name" value="MATE_MdtK"/>
</dbReference>
<dbReference type="PANTHER" id="PTHR43298">
    <property type="entry name" value="MULTIDRUG RESISTANCE PROTEIN NORM-RELATED"/>
    <property type="match status" value="1"/>
</dbReference>
<evidence type="ECO:0000256" key="1">
    <source>
        <dbReference type="ARBA" id="ARBA00004429"/>
    </source>
</evidence>
<keyword evidence="6 10" id="KW-1133">Transmembrane helix</keyword>
<feature type="transmembrane region" description="Helical" evidence="10">
    <location>
        <begin position="358"/>
        <end position="383"/>
    </location>
</feature>
<feature type="transmembrane region" description="Helical" evidence="10">
    <location>
        <begin position="14"/>
        <end position="34"/>
    </location>
</feature>
<evidence type="ECO:0000256" key="7">
    <source>
        <dbReference type="ARBA" id="ARBA00023065"/>
    </source>
</evidence>
<organism evidence="11 12">
    <name type="scientific">Endozoicomonas gorgoniicola</name>
    <dbReference type="NCBI Taxonomy" id="1234144"/>
    <lineage>
        <taxon>Bacteria</taxon>
        <taxon>Pseudomonadati</taxon>
        <taxon>Pseudomonadota</taxon>
        <taxon>Gammaproteobacteria</taxon>
        <taxon>Oceanospirillales</taxon>
        <taxon>Endozoicomonadaceae</taxon>
        <taxon>Endozoicomonas</taxon>
    </lineage>
</organism>
<evidence type="ECO:0000256" key="5">
    <source>
        <dbReference type="ARBA" id="ARBA00022692"/>
    </source>
</evidence>
<feature type="transmembrane region" description="Helical" evidence="10">
    <location>
        <begin position="317"/>
        <end position="338"/>
    </location>
</feature>
<name>A0ABT3MU50_9GAMM</name>
<protein>
    <recommendedName>
        <fullName evidence="9">Multidrug-efflux transporter</fullName>
    </recommendedName>
</protein>
<dbReference type="PANTHER" id="PTHR43298:SF2">
    <property type="entry name" value="FMN_FAD EXPORTER YEEO-RELATED"/>
    <property type="match status" value="1"/>
</dbReference>
<keyword evidence="7" id="KW-0406">Ion transport</keyword>
<feature type="transmembrane region" description="Helical" evidence="10">
    <location>
        <begin position="422"/>
        <end position="445"/>
    </location>
</feature>
<keyword evidence="5 10" id="KW-0812">Transmembrane</keyword>
<feature type="transmembrane region" description="Helical" evidence="10">
    <location>
        <begin position="46"/>
        <end position="66"/>
    </location>
</feature>
<feature type="transmembrane region" description="Helical" evidence="10">
    <location>
        <begin position="390"/>
        <end position="410"/>
    </location>
</feature>
<keyword evidence="2" id="KW-0813">Transport</keyword>
<evidence type="ECO:0000256" key="6">
    <source>
        <dbReference type="ARBA" id="ARBA00022989"/>
    </source>
</evidence>